<name>A0A1W2DXG5_9SPHI</name>
<dbReference type="NCBIfam" id="TIGR02985">
    <property type="entry name" value="Sig70_bacteroi1"/>
    <property type="match status" value="1"/>
</dbReference>
<dbReference type="InterPro" id="IPR039425">
    <property type="entry name" value="RNA_pol_sigma-70-like"/>
</dbReference>
<dbReference type="InterPro" id="IPR013325">
    <property type="entry name" value="RNA_pol_sigma_r2"/>
</dbReference>
<protein>
    <submittedName>
        <fullName evidence="7">RNA polymerase sigma-70 factor, Bacteroides expansion family 1</fullName>
    </submittedName>
</protein>
<dbReference type="Proteomes" id="UP000192756">
    <property type="component" value="Unassembled WGS sequence"/>
</dbReference>
<dbReference type="InterPro" id="IPR007627">
    <property type="entry name" value="RNA_pol_sigma70_r2"/>
</dbReference>
<dbReference type="InterPro" id="IPR013249">
    <property type="entry name" value="RNA_pol_sigma70_r4_t2"/>
</dbReference>
<evidence type="ECO:0000313" key="7">
    <source>
        <dbReference type="EMBL" id="SMD02164.1"/>
    </source>
</evidence>
<dbReference type="SUPFAM" id="SSF88946">
    <property type="entry name" value="Sigma2 domain of RNA polymerase sigma factors"/>
    <property type="match status" value="1"/>
</dbReference>
<evidence type="ECO:0000313" key="8">
    <source>
        <dbReference type="Proteomes" id="UP000192756"/>
    </source>
</evidence>
<proteinExistence type="inferred from homology"/>
<evidence type="ECO:0000259" key="5">
    <source>
        <dbReference type="Pfam" id="PF04542"/>
    </source>
</evidence>
<feature type="domain" description="RNA polymerase sigma-70 region 2" evidence="5">
    <location>
        <begin position="35"/>
        <end position="100"/>
    </location>
</feature>
<keyword evidence="3" id="KW-0731">Sigma factor</keyword>
<dbReference type="Pfam" id="PF08281">
    <property type="entry name" value="Sigma70_r4_2"/>
    <property type="match status" value="1"/>
</dbReference>
<evidence type="ECO:0000259" key="6">
    <source>
        <dbReference type="Pfam" id="PF08281"/>
    </source>
</evidence>
<organism evidence="7 8">
    <name type="scientific">Pedobacter africanus</name>
    <dbReference type="NCBI Taxonomy" id="151894"/>
    <lineage>
        <taxon>Bacteria</taxon>
        <taxon>Pseudomonadati</taxon>
        <taxon>Bacteroidota</taxon>
        <taxon>Sphingobacteriia</taxon>
        <taxon>Sphingobacteriales</taxon>
        <taxon>Sphingobacteriaceae</taxon>
        <taxon>Pedobacter</taxon>
    </lineage>
</organism>
<dbReference type="NCBIfam" id="TIGR02937">
    <property type="entry name" value="sigma70-ECF"/>
    <property type="match status" value="1"/>
</dbReference>
<evidence type="ECO:0000256" key="1">
    <source>
        <dbReference type="ARBA" id="ARBA00010641"/>
    </source>
</evidence>
<dbReference type="GO" id="GO:0006352">
    <property type="term" value="P:DNA-templated transcription initiation"/>
    <property type="evidence" value="ECO:0007669"/>
    <property type="project" value="InterPro"/>
</dbReference>
<dbReference type="GO" id="GO:0016987">
    <property type="term" value="F:sigma factor activity"/>
    <property type="evidence" value="ECO:0007669"/>
    <property type="project" value="UniProtKB-KW"/>
</dbReference>
<evidence type="ECO:0000256" key="3">
    <source>
        <dbReference type="ARBA" id="ARBA00023082"/>
    </source>
</evidence>
<dbReference type="Gene3D" id="1.10.1740.10">
    <property type="match status" value="1"/>
</dbReference>
<keyword evidence="8" id="KW-1185">Reference proteome</keyword>
<dbReference type="InterPro" id="IPR013324">
    <property type="entry name" value="RNA_pol_sigma_r3/r4-like"/>
</dbReference>
<dbReference type="CDD" id="cd06171">
    <property type="entry name" value="Sigma70_r4"/>
    <property type="match status" value="1"/>
</dbReference>
<dbReference type="Pfam" id="PF04542">
    <property type="entry name" value="Sigma70_r2"/>
    <property type="match status" value="1"/>
</dbReference>
<gene>
    <name evidence="7" type="ORF">SAMN04488524_4219</name>
</gene>
<dbReference type="Gene3D" id="1.10.10.10">
    <property type="entry name" value="Winged helix-like DNA-binding domain superfamily/Winged helix DNA-binding domain"/>
    <property type="match status" value="1"/>
</dbReference>
<comment type="similarity">
    <text evidence="1">Belongs to the sigma-70 factor family. ECF subfamily.</text>
</comment>
<sequence length="194" mass="23001">MYGYTRMESIYQSIPDQELVGLLRAGDRLAYTEIYNRYKFILHTHAYKWTRDREEVMDMIHELFATLWDKRETIQFSTSLSGYLYVSLRNKIFNRVSRQKLESQYITSLQNFIDKGDCITDHRVREKELSALIEKEISALPVKMREVFELSRKSNLSHKEIAEQLGLSDQTVRKHIQHALKILRVKLGLVLFLL</sequence>
<accession>A0A1W2DXG5</accession>
<evidence type="ECO:0000256" key="2">
    <source>
        <dbReference type="ARBA" id="ARBA00023015"/>
    </source>
</evidence>
<keyword evidence="2" id="KW-0805">Transcription regulation</keyword>
<dbReference type="InterPro" id="IPR014284">
    <property type="entry name" value="RNA_pol_sigma-70_dom"/>
</dbReference>
<dbReference type="PANTHER" id="PTHR43133:SF46">
    <property type="entry name" value="RNA POLYMERASE SIGMA-70 FACTOR ECF SUBFAMILY"/>
    <property type="match status" value="1"/>
</dbReference>
<dbReference type="InterPro" id="IPR014327">
    <property type="entry name" value="RNA_pol_sigma70_bacteroid"/>
</dbReference>
<evidence type="ECO:0000256" key="4">
    <source>
        <dbReference type="ARBA" id="ARBA00023163"/>
    </source>
</evidence>
<dbReference type="InterPro" id="IPR036388">
    <property type="entry name" value="WH-like_DNA-bd_sf"/>
</dbReference>
<dbReference type="STRING" id="151894.SAMN04488524_4219"/>
<keyword evidence="4" id="KW-0804">Transcription</keyword>
<dbReference type="GO" id="GO:0003677">
    <property type="term" value="F:DNA binding"/>
    <property type="evidence" value="ECO:0007669"/>
    <property type="project" value="InterPro"/>
</dbReference>
<dbReference type="SUPFAM" id="SSF88659">
    <property type="entry name" value="Sigma3 and sigma4 domains of RNA polymerase sigma factors"/>
    <property type="match status" value="1"/>
</dbReference>
<feature type="domain" description="RNA polymerase sigma factor 70 region 4 type 2" evidence="6">
    <location>
        <begin position="132"/>
        <end position="182"/>
    </location>
</feature>
<dbReference type="AlphaFoldDB" id="A0A1W2DXG5"/>
<reference evidence="8" key="1">
    <citation type="submission" date="2017-04" db="EMBL/GenBank/DDBJ databases">
        <authorList>
            <person name="Varghese N."/>
            <person name="Submissions S."/>
        </authorList>
    </citation>
    <scope>NUCLEOTIDE SEQUENCE [LARGE SCALE GENOMIC DNA]</scope>
    <source>
        <strain evidence="8">DSM 12126</strain>
    </source>
</reference>
<dbReference type="PANTHER" id="PTHR43133">
    <property type="entry name" value="RNA POLYMERASE ECF-TYPE SIGMA FACTO"/>
    <property type="match status" value="1"/>
</dbReference>
<dbReference type="EMBL" id="FWXT01000004">
    <property type="protein sequence ID" value="SMD02164.1"/>
    <property type="molecule type" value="Genomic_DNA"/>
</dbReference>